<evidence type="ECO:0000259" key="8">
    <source>
        <dbReference type="PROSITE" id="PS50109"/>
    </source>
</evidence>
<dbReference type="InterPro" id="IPR004358">
    <property type="entry name" value="Sig_transdc_His_kin-like_C"/>
</dbReference>
<dbReference type="GO" id="GO:0005886">
    <property type="term" value="C:plasma membrane"/>
    <property type="evidence" value="ECO:0007669"/>
    <property type="project" value="TreeGrafter"/>
</dbReference>
<evidence type="ECO:0000256" key="1">
    <source>
        <dbReference type="ARBA" id="ARBA00000085"/>
    </source>
</evidence>
<dbReference type="SMART" id="SM00448">
    <property type="entry name" value="REC"/>
    <property type="match status" value="1"/>
</dbReference>
<dbReference type="SMART" id="SM00387">
    <property type="entry name" value="HATPase_c"/>
    <property type="match status" value="1"/>
</dbReference>
<dbReference type="SMART" id="SM00388">
    <property type="entry name" value="HisKA"/>
    <property type="match status" value="1"/>
</dbReference>
<feature type="domain" description="Response regulatory" evidence="9">
    <location>
        <begin position="466"/>
        <end position="580"/>
    </location>
</feature>
<dbReference type="InterPro" id="IPR036097">
    <property type="entry name" value="HisK_dim/P_sf"/>
</dbReference>
<keyword evidence="5" id="KW-0418">Kinase</keyword>
<dbReference type="SUPFAM" id="SSF52172">
    <property type="entry name" value="CheY-like"/>
    <property type="match status" value="1"/>
</dbReference>
<dbReference type="InterPro" id="IPR011006">
    <property type="entry name" value="CheY-like_superfamily"/>
</dbReference>
<dbReference type="Pfam" id="PF02518">
    <property type="entry name" value="HATPase_c"/>
    <property type="match status" value="1"/>
</dbReference>
<dbReference type="Pfam" id="PF00072">
    <property type="entry name" value="Response_reg"/>
    <property type="match status" value="1"/>
</dbReference>
<keyword evidence="3 6" id="KW-0597">Phosphoprotein</keyword>
<accession>A0A480AZJ5</accession>
<sequence>MVLSAIAATTALLSQQLTLSRAANAVPNEGFYWSVAQYQIAHHRLKQELRAVAAGETVNAQELSRRAAVVASRVSILSEPSEIKSLLNGVPGYAEATHRVAELQGRVGPILERHPFGQADAIAVLGLFQAAGDEELLSQLASDVRLAEITAKEDMTKTLSRRIWWAWGGFSFCWFALALWLFYAIRSRRRYRAAAHDRKRAVEAMEQANASKRKFLSMVNHEVRSPLQSIVASAEFLAMKDRQPDTIAAIRRIRHAVTVLQGQLRDLLTIARGDAAQLPTQAETFDMGELVQDVCVGLEEAALAKGLAFEVDIPLSPLTVSADPIRIAQVLRNLVENSVRYTSAGRVRVRVEPFARSASAAGASESTAGGLVRFIVHDTGPGLPPVAVERLKSAAVPFALSDDGTGIGLFVIRDVLQQLGGGLEVQSRDASEAEGQGTTFTVTIPARPAARVASEDDVAERREALSVLVVDDLSDVRDSLSDVTRRLGHACRTAASASEARPLIANTHFDVVLIDLEMPDTDGLALATEIRQGAGQNASAMLILISAAENQAVGQSWPFDGFLQKPIDGQALARLIGASHSPR</sequence>
<dbReference type="SUPFAM" id="SSF55874">
    <property type="entry name" value="ATPase domain of HSP90 chaperone/DNA topoisomerase II/histidine kinase"/>
    <property type="match status" value="1"/>
</dbReference>
<dbReference type="CDD" id="cd00082">
    <property type="entry name" value="HisKA"/>
    <property type="match status" value="1"/>
</dbReference>
<reference evidence="11" key="1">
    <citation type="submission" date="2019-03" db="EMBL/GenBank/DDBJ databases">
        <title>Aquabacterium pictum sp.nov., the first bacteriochlorophyll a-containing freshwater bacterium in the genus Aquabacterium of the class Betaproteobacteria.</title>
        <authorList>
            <person name="Hirose S."/>
            <person name="Tank M."/>
            <person name="Hara E."/>
            <person name="Tamaki H."/>
            <person name="Takaichi S."/>
            <person name="Haruta S."/>
            <person name="Hanada S."/>
        </authorList>
    </citation>
    <scope>NUCLEOTIDE SEQUENCE [LARGE SCALE GENOMIC DNA]</scope>
    <source>
        <strain evidence="11">W35</strain>
    </source>
</reference>
<dbReference type="AlphaFoldDB" id="A0A480AZJ5"/>
<keyword evidence="7" id="KW-0812">Transmembrane</keyword>
<keyword evidence="4" id="KW-0808">Transferase</keyword>
<feature type="transmembrane region" description="Helical" evidence="7">
    <location>
        <begin position="164"/>
        <end position="185"/>
    </location>
</feature>
<dbReference type="SUPFAM" id="SSF47384">
    <property type="entry name" value="Homodimeric domain of signal transducing histidine kinase"/>
    <property type="match status" value="1"/>
</dbReference>
<comment type="caution">
    <text evidence="10">The sequence shown here is derived from an EMBL/GenBank/DDBJ whole genome shotgun (WGS) entry which is preliminary data.</text>
</comment>
<dbReference type="Gene3D" id="3.30.565.10">
    <property type="entry name" value="Histidine kinase-like ATPase, C-terminal domain"/>
    <property type="match status" value="1"/>
</dbReference>
<dbReference type="Gene3D" id="3.40.50.2300">
    <property type="match status" value="1"/>
</dbReference>
<dbReference type="PROSITE" id="PS50109">
    <property type="entry name" value="HIS_KIN"/>
    <property type="match status" value="1"/>
</dbReference>
<dbReference type="GO" id="GO:0009927">
    <property type="term" value="F:histidine phosphotransfer kinase activity"/>
    <property type="evidence" value="ECO:0007669"/>
    <property type="project" value="TreeGrafter"/>
</dbReference>
<keyword evidence="7" id="KW-1133">Transmembrane helix</keyword>
<keyword evidence="7" id="KW-0472">Membrane</keyword>
<feature type="domain" description="Histidine kinase" evidence="8">
    <location>
        <begin position="218"/>
        <end position="448"/>
    </location>
</feature>
<evidence type="ECO:0000256" key="4">
    <source>
        <dbReference type="ARBA" id="ARBA00022679"/>
    </source>
</evidence>
<dbReference type="PANTHER" id="PTHR43047">
    <property type="entry name" value="TWO-COMPONENT HISTIDINE PROTEIN KINASE"/>
    <property type="match status" value="1"/>
</dbReference>
<name>A0A480AZJ5_9BURK</name>
<keyword evidence="11" id="KW-1185">Reference proteome</keyword>
<gene>
    <name evidence="10" type="ORF">AQPW35_45980</name>
</gene>
<dbReference type="PRINTS" id="PR00344">
    <property type="entry name" value="BCTRLSENSOR"/>
</dbReference>
<protein>
    <recommendedName>
        <fullName evidence="2">histidine kinase</fullName>
        <ecNumber evidence="2">2.7.13.3</ecNumber>
    </recommendedName>
</protein>
<organism evidence="10 11">
    <name type="scientific">Pseudaquabacterium pictum</name>
    <dbReference type="NCBI Taxonomy" id="2315236"/>
    <lineage>
        <taxon>Bacteria</taxon>
        <taxon>Pseudomonadati</taxon>
        <taxon>Pseudomonadota</taxon>
        <taxon>Betaproteobacteria</taxon>
        <taxon>Burkholderiales</taxon>
        <taxon>Sphaerotilaceae</taxon>
        <taxon>Pseudaquabacterium</taxon>
    </lineage>
</organism>
<dbReference type="GO" id="GO:0000155">
    <property type="term" value="F:phosphorelay sensor kinase activity"/>
    <property type="evidence" value="ECO:0007669"/>
    <property type="project" value="InterPro"/>
</dbReference>
<dbReference type="PROSITE" id="PS50110">
    <property type="entry name" value="RESPONSE_REGULATORY"/>
    <property type="match status" value="1"/>
</dbReference>
<dbReference type="PANTHER" id="PTHR43047:SF62">
    <property type="entry name" value="SENSOR HISTIDINE KINASE DPIB"/>
    <property type="match status" value="1"/>
</dbReference>
<dbReference type="InterPro" id="IPR003661">
    <property type="entry name" value="HisK_dim/P_dom"/>
</dbReference>
<dbReference type="CDD" id="cd17546">
    <property type="entry name" value="REC_hyHK_CKI1_RcsC-like"/>
    <property type="match status" value="1"/>
</dbReference>
<feature type="modified residue" description="4-aspartylphosphate" evidence="6">
    <location>
        <position position="515"/>
    </location>
</feature>
<dbReference type="Proteomes" id="UP000301751">
    <property type="component" value="Unassembled WGS sequence"/>
</dbReference>
<proteinExistence type="predicted"/>
<evidence type="ECO:0000256" key="6">
    <source>
        <dbReference type="PROSITE-ProRule" id="PRU00169"/>
    </source>
</evidence>
<evidence type="ECO:0000259" key="9">
    <source>
        <dbReference type="PROSITE" id="PS50110"/>
    </source>
</evidence>
<evidence type="ECO:0000256" key="7">
    <source>
        <dbReference type="SAM" id="Phobius"/>
    </source>
</evidence>
<evidence type="ECO:0000256" key="3">
    <source>
        <dbReference type="ARBA" id="ARBA00022553"/>
    </source>
</evidence>
<evidence type="ECO:0000256" key="2">
    <source>
        <dbReference type="ARBA" id="ARBA00012438"/>
    </source>
</evidence>
<evidence type="ECO:0000256" key="5">
    <source>
        <dbReference type="ARBA" id="ARBA00022777"/>
    </source>
</evidence>
<comment type="catalytic activity">
    <reaction evidence="1">
        <text>ATP + protein L-histidine = ADP + protein N-phospho-L-histidine.</text>
        <dbReference type="EC" id="2.7.13.3"/>
    </reaction>
</comment>
<dbReference type="InterPro" id="IPR005467">
    <property type="entry name" value="His_kinase_dom"/>
</dbReference>
<dbReference type="Pfam" id="PF00512">
    <property type="entry name" value="HisKA"/>
    <property type="match status" value="1"/>
</dbReference>
<dbReference type="Gene3D" id="1.10.287.130">
    <property type="match status" value="1"/>
</dbReference>
<dbReference type="InterPro" id="IPR001789">
    <property type="entry name" value="Sig_transdc_resp-reg_receiver"/>
</dbReference>
<dbReference type="EMBL" id="BJCL01000017">
    <property type="protein sequence ID" value="GCL65517.1"/>
    <property type="molecule type" value="Genomic_DNA"/>
</dbReference>
<evidence type="ECO:0000313" key="10">
    <source>
        <dbReference type="EMBL" id="GCL65517.1"/>
    </source>
</evidence>
<dbReference type="InterPro" id="IPR036890">
    <property type="entry name" value="HATPase_C_sf"/>
</dbReference>
<evidence type="ECO:0000313" key="11">
    <source>
        <dbReference type="Proteomes" id="UP000301751"/>
    </source>
</evidence>
<dbReference type="InterPro" id="IPR003594">
    <property type="entry name" value="HATPase_dom"/>
</dbReference>
<dbReference type="EC" id="2.7.13.3" evidence="2"/>